<evidence type="ECO:0000256" key="5">
    <source>
        <dbReference type="ARBA" id="ARBA00022989"/>
    </source>
</evidence>
<feature type="region of interest" description="Disordered" evidence="7">
    <location>
        <begin position="1"/>
        <end position="25"/>
    </location>
</feature>
<accession>A0A6J6DE40</accession>
<dbReference type="GO" id="GO:0012505">
    <property type="term" value="C:endomembrane system"/>
    <property type="evidence" value="ECO:0007669"/>
    <property type="project" value="UniProtKB-SubCell"/>
</dbReference>
<feature type="transmembrane region" description="Helical" evidence="8">
    <location>
        <begin position="103"/>
        <end position="121"/>
    </location>
</feature>
<evidence type="ECO:0000256" key="4">
    <source>
        <dbReference type="ARBA" id="ARBA00022692"/>
    </source>
</evidence>
<dbReference type="GO" id="GO:0016020">
    <property type="term" value="C:membrane"/>
    <property type="evidence" value="ECO:0007669"/>
    <property type="project" value="TreeGrafter"/>
</dbReference>
<feature type="transmembrane region" description="Helical" evidence="8">
    <location>
        <begin position="301"/>
        <end position="318"/>
    </location>
</feature>
<dbReference type="EMBL" id="CAEZSR010000061">
    <property type="protein sequence ID" value="CAB4561455.1"/>
    <property type="molecule type" value="Genomic_DNA"/>
</dbReference>
<evidence type="ECO:0000313" key="9">
    <source>
        <dbReference type="EMBL" id="CAB4561455.1"/>
    </source>
</evidence>
<dbReference type="CDD" id="cd06174">
    <property type="entry name" value="MFS"/>
    <property type="match status" value="1"/>
</dbReference>
<feature type="transmembrane region" description="Helical" evidence="8">
    <location>
        <begin position="167"/>
        <end position="190"/>
    </location>
</feature>
<keyword evidence="6 8" id="KW-0472">Membrane</keyword>
<evidence type="ECO:0000256" key="1">
    <source>
        <dbReference type="ARBA" id="ARBA00004127"/>
    </source>
</evidence>
<keyword evidence="3" id="KW-0813">Transport</keyword>
<protein>
    <submittedName>
        <fullName evidence="9">Unannotated protein</fullName>
    </submittedName>
</protein>
<dbReference type="GO" id="GO:0022857">
    <property type="term" value="F:transmembrane transporter activity"/>
    <property type="evidence" value="ECO:0007669"/>
    <property type="project" value="InterPro"/>
</dbReference>
<evidence type="ECO:0000256" key="2">
    <source>
        <dbReference type="ARBA" id="ARBA00008335"/>
    </source>
</evidence>
<evidence type="ECO:0000256" key="6">
    <source>
        <dbReference type="ARBA" id="ARBA00023136"/>
    </source>
</evidence>
<dbReference type="InterPro" id="IPR036259">
    <property type="entry name" value="MFS_trans_sf"/>
</dbReference>
<keyword evidence="5 8" id="KW-1133">Transmembrane helix</keyword>
<gene>
    <name evidence="9" type="ORF">UFOPK1493_01811</name>
</gene>
<keyword evidence="4 8" id="KW-0812">Transmembrane</keyword>
<feature type="transmembrane region" description="Helical" evidence="8">
    <location>
        <begin position="75"/>
        <end position="96"/>
    </location>
</feature>
<evidence type="ECO:0000256" key="7">
    <source>
        <dbReference type="SAM" id="MobiDB-lite"/>
    </source>
</evidence>
<sequence length="421" mass="43032">MSTPPLEPSEHPPDRPERPARSTVPRAPAAALARVGVGVVRCALVVRLLDEWWSWLPAGTIDDQVRDLGLSYGQAGWLLALLTVGGLVGSPLAALADRGHRRLLATTGALLIAAGLSTFALAAPFPVLVVAATVLGGASDMMIRPLESSLADTADGELDRLLGRQHLLTWAGDFVAPALLAIGAATVIGWRGVFTFTVVVFVAFAALLASTSFPAPVPAADGEDPSLLRSARTLLRHRELWLLTAAEFALLPLDEAFLGFAVARAAAEGDNAAAQLLAGGVVVGGLAGAAVVSRRGLDRPLVTLGCGLLVVGACLTAAPLAMPVTITALALVGGGTAIVWAKVHHRMLTLVPLRSATVPTLVGLLSTPALLVPVAMGVTADRVSITASLVGTALLAIPLAAVVLALGGGRVSPDELEDLDD</sequence>
<proteinExistence type="inferred from homology"/>
<dbReference type="AlphaFoldDB" id="A0A6J6DE40"/>
<name>A0A6J6DE40_9ZZZZ</name>
<dbReference type="Gene3D" id="1.20.1250.20">
    <property type="entry name" value="MFS general substrate transporter like domains"/>
    <property type="match status" value="1"/>
</dbReference>
<reference evidence="9" key="1">
    <citation type="submission" date="2020-05" db="EMBL/GenBank/DDBJ databases">
        <authorList>
            <person name="Chiriac C."/>
            <person name="Salcher M."/>
            <person name="Ghai R."/>
            <person name="Kavagutti S V."/>
        </authorList>
    </citation>
    <scope>NUCLEOTIDE SEQUENCE</scope>
</reference>
<feature type="transmembrane region" description="Helical" evidence="8">
    <location>
        <begin position="272"/>
        <end position="292"/>
    </location>
</feature>
<feature type="transmembrane region" description="Helical" evidence="8">
    <location>
        <begin position="385"/>
        <end position="406"/>
    </location>
</feature>
<evidence type="ECO:0000256" key="3">
    <source>
        <dbReference type="ARBA" id="ARBA00022448"/>
    </source>
</evidence>
<feature type="transmembrane region" description="Helical" evidence="8">
    <location>
        <begin position="196"/>
        <end position="219"/>
    </location>
</feature>
<dbReference type="PANTHER" id="PTHR23514">
    <property type="entry name" value="BYPASS OF STOP CODON PROTEIN 6"/>
    <property type="match status" value="1"/>
</dbReference>
<dbReference type="InterPro" id="IPR011701">
    <property type="entry name" value="MFS"/>
</dbReference>
<dbReference type="InterPro" id="IPR051788">
    <property type="entry name" value="MFS_Transporter"/>
</dbReference>
<comment type="subcellular location">
    <subcellularLocation>
        <location evidence="1">Endomembrane system</location>
        <topology evidence="1">Multi-pass membrane protein</topology>
    </subcellularLocation>
</comment>
<feature type="compositionally biased region" description="Basic and acidic residues" evidence="7">
    <location>
        <begin position="8"/>
        <end position="20"/>
    </location>
</feature>
<dbReference type="PANTHER" id="PTHR23514:SF3">
    <property type="entry name" value="BYPASS OF STOP CODON PROTEIN 6"/>
    <property type="match status" value="1"/>
</dbReference>
<feature type="transmembrane region" description="Helical" evidence="8">
    <location>
        <begin position="355"/>
        <end position="379"/>
    </location>
</feature>
<evidence type="ECO:0000256" key="8">
    <source>
        <dbReference type="SAM" id="Phobius"/>
    </source>
</evidence>
<comment type="similarity">
    <text evidence="2">Belongs to the major facilitator superfamily.</text>
</comment>
<dbReference type="SUPFAM" id="SSF103473">
    <property type="entry name" value="MFS general substrate transporter"/>
    <property type="match status" value="1"/>
</dbReference>
<dbReference type="Pfam" id="PF07690">
    <property type="entry name" value="MFS_1"/>
    <property type="match status" value="1"/>
</dbReference>
<organism evidence="9">
    <name type="scientific">freshwater metagenome</name>
    <dbReference type="NCBI Taxonomy" id="449393"/>
    <lineage>
        <taxon>unclassified sequences</taxon>
        <taxon>metagenomes</taxon>
        <taxon>ecological metagenomes</taxon>
    </lineage>
</organism>